<dbReference type="GO" id="GO:0004725">
    <property type="term" value="F:protein tyrosine phosphatase activity"/>
    <property type="evidence" value="ECO:0007669"/>
    <property type="project" value="UniProtKB-EC"/>
</dbReference>
<dbReference type="InterPro" id="IPR029021">
    <property type="entry name" value="Prot-tyrosine_phosphatase-like"/>
</dbReference>
<evidence type="ECO:0000256" key="7">
    <source>
        <dbReference type="SAM" id="MobiDB-lite"/>
    </source>
</evidence>
<dbReference type="PROSITE" id="PS50056">
    <property type="entry name" value="TYR_PHOSPHATASE_2"/>
    <property type="match status" value="1"/>
</dbReference>
<feature type="binding site" evidence="6">
    <location>
        <begin position="626"/>
        <end position="632"/>
    </location>
    <ligand>
        <name>substrate</name>
    </ligand>
</feature>
<keyword evidence="8" id="KW-0472">Membrane</keyword>
<evidence type="ECO:0000256" key="6">
    <source>
        <dbReference type="PIRSR" id="PIRSR608356-51"/>
    </source>
</evidence>
<keyword evidence="8" id="KW-1133">Transmembrane helix</keyword>
<organism evidence="12">
    <name type="scientific">Iconisemion striatum</name>
    <dbReference type="NCBI Taxonomy" id="60296"/>
    <lineage>
        <taxon>Eukaryota</taxon>
        <taxon>Metazoa</taxon>
        <taxon>Chordata</taxon>
        <taxon>Craniata</taxon>
        <taxon>Vertebrata</taxon>
        <taxon>Euteleostomi</taxon>
        <taxon>Actinopterygii</taxon>
        <taxon>Neopterygii</taxon>
        <taxon>Teleostei</taxon>
        <taxon>Neoteleostei</taxon>
        <taxon>Acanthomorphata</taxon>
        <taxon>Ovalentaria</taxon>
        <taxon>Atherinomorphae</taxon>
        <taxon>Cyprinodontiformes</taxon>
        <taxon>Nothobranchiidae</taxon>
        <taxon>Iconisemion</taxon>
    </lineage>
</organism>
<dbReference type="EMBL" id="HADX01015197">
    <property type="protein sequence ID" value="SBP37429.1"/>
    <property type="molecule type" value="Transcribed_RNA"/>
</dbReference>
<feature type="region of interest" description="Disordered" evidence="7">
    <location>
        <begin position="264"/>
        <end position="284"/>
    </location>
</feature>
<dbReference type="Gene3D" id="3.90.190.10">
    <property type="entry name" value="Protein tyrosine phosphatase superfamily"/>
    <property type="match status" value="1"/>
</dbReference>
<feature type="binding site" evidence="6">
    <location>
        <position position="592"/>
    </location>
    <ligand>
        <name>substrate</name>
    </ligand>
</feature>
<proteinExistence type="predicted"/>
<dbReference type="GO" id="GO:0005886">
    <property type="term" value="C:plasma membrane"/>
    <property type="evidence" value="ECO:0007669"/>
    <property type="project" value="TreeGrafter"/>
</dbReference>
<dbReference type="InterPro" id="IPR016130">
    <property type="entry name" value="Tyr_Pase_AS"/>
</dbReference>
<dbReference type="PANTHER" id="PTHR46198:SF2">
    <property type="entry name" value="RECEPTOR-TYPE TYROSINE-PROTEIN PHOSPHATASE R"/>
    <property type="match status" value="1"/>
</dbReference>
<feature type="binding site" evidence="6">
    <location>
        <position position="670"/>
    </location>
    <ligand>
        <name>substrate</name>
    </ligand>
</feature>
<dbReference type="GO" id="GO:0019901">
    <property type="term" value="F:protein kinase binding"/>
    <property type="evidence" value="ECO:0007669"/>
    <property type="project" value="TreeGrafter"/>
</dbReference>
<keyword evidence="2" id="KW-0597">Phosphoprotein</keyword>
<dbReference type="InterPro" id="IPR000242">
    <property type="entry name" value="PTP_cat"/>
</dbReference>
<evidence type="ECO:0000256" key="4">
    <source>
        <dbReference type="ARBA" id="ARBA00022912"/>
    </source>
</evidence>
<feature type="signal peptide" evidence="9">
    <location>
        <begin position="1"/>
        <end position="27"/>
    </location>
</feature>
<gene>
    <name evidence="12" type="primary">PTPRR</name>
</gene>
<keyword evidence="12" id="KW-0675">Receptor</keyword>
<feature type="domain" description="Tyrosine specific protein phosphatases" evidence="11">
    <location>
        <begin position="600"/>
        <end position="676"/>
    </location>
</feature>
<name>A0A1A7Z4I7_9TELE</name>
<evidence type="ECO:0000313" key="12">
    <source>
        <dbReference type="EMBL" id="SBP37429.1"/>
    </source>
</evidence>
<keyword evidence="9" id="KW-0732">Signal</keyword>
<dbReference type="InterPro" id="IPR008356">
    <property type="entry name" value="Tyr_Pase_KIM-con"/>
</dbReference>
<feature type="transmembrane region" description="Helical" evidence="8">
    <location>
        <begin position="227"/>
        <end position="249"/>
    </location>
</feature>
<dbReference type="Pfam" id="PF00102">
    <property type="entry name" value="Y_phosphatase"/>
    <property type="match status" value="1"/>
</dbReference>
<feature type="chain" id="PRO_5015055087" description="protein-tyrosine-phosphatase" evidence="9">
    <location>
        <begin position="28"/>
        <end position="691"/>
    </location>
</feature>
<dbReference type="AlphaFoldDB" id="A0A1A7Z4I7"/>
<dbReference type="Pfam" id="PF26155">
    <property type="entry name" value="PTPRR_N"/>
    <property type="match status" value="1"/>
</dbReference>
<keyword evidence="4" id="KW-0904">Protein phosphatase</keyword>
<evidence type="ECO:0000256" key="3">
    <source>
        <dbReference type="ARBA" id="ARBA00022801"/>
    </source>
</evidence>
<evidence type="ECO:0000259" key="10">
    <source>
        <dbReference type="PROSITE" id="PS50055"/>
    </source>
</evidence>
<dbReference type="PANTHER" id="PTHR46198">
    <property type="entry name" value="PROTEIN-TYROSINE-PHOSPHATASE"/>
    <property type="match status" value="1"/>
</dbReference>
<dbReference type="GO" id="GO:0030054">
    <property type="term" value="C:cell junction"/>
    <property type="evidence" value="ECO:0007669"/>
    <property type="project" value="TreeGrafter"/>
</dbReference>
<dbReference type="PROSITE" id="PS00383">
    <property type="entry name" value="TYR_PHOSPHATASE_1"/>
    <property type="match status" value="1"/>
</dbReference>
<dbReference type="PRINTS" id="PR00700">
    <property type="entry name" value="PRTYPHPHTASE"/>
</dbReference>
<protein>
    <recommendedName>
        <fullName evidence="1">protein-tyrosine-phosphatase</fullName>
        <ecNumber evidence="1">3.1.3.48</ecNumber>
    </recommendedName>
</protein>
<sequence length="691" mass="77485">MNRSRGRGGLLTMFLSFWFIWTQLLVAEYSAGGLFPTSRPGRFPPALYPQHDGDHLPEFHAHHRHHHHQNPSWVAGVIPGSLSGSDFHQEPASHQNPNYLLQPRHDVQPEHITVSPQHLVTMHLAVDVRRLNVGLLRWFREGVAAALGVLVRYVHIHQLNEEKNGIELFVSSDRLGVSEPRSAEEVIQSLNVRVLHRHLGHFGITEVSSEKNILPGKQRDPVWGREGFYALFLFFTIFIIVITCLMVLYRIKEKVQLSETHLKTPPPDFHLSPPVPPDPVQRSKGTKVVTSESMVQSEPPPAVATPIHQQQPIIACRHLTPPVVPLPSPAPLTIINSDDHAPPVSVAQVSTSNELKPCPSPFRMKPAAGLQERRGSNVSLVLDMSVLSSVEPMNVTVVTPREAAAREYLLSAGRPLTRQQLQDIVNNTHKLHAEFAEIPMNFIDPKELDIPNYGTKNRYKTILPNPHSRVILKSKSSNDLLSSYINANYIRGYLGDSRVFIATQGPMVNTVNDFWQMAWQEEAPVIVMITKLKEKNEKCVLYWPEKRGIYGKVEVLVNAVRESEHYTTRSLTLKCGNQTRVLQHYWYTSWPDHKTPDSALPLLQLMSDVEANRRAAAVLGPVIVHCSAGIGRTGCFIATTIGCQQLLVEGVVDVLSITCQLRADRGGMIQTGEQYEFVHHALSMYETETGQ</sequence>
<feature type="domain" description="Tyrosine-protein phosphatase" evidence="10">
    <location>
        <begin position="431"/>
        <end position="685"/>
    </location>
</feature>
<dbReference type="FunFam" id="3.90.190.10:FF:000020">
    <property type="entry name" value="Tyrosine-protein phosphatase non-receptor type 5"/>
    <property type="match status" value="1"/>
</dbReference>
<dbReference type="InterPro" id="IPR059011">
    <property type="entry name" value="PTPRR_N"/>
</dbReference>
<dbReference type="InterPro" id="IPR003595">
    <property type="entry name" value="Tyr_Pase_cat"/>
</dbReference>
<reference evidence="12" key="2">
    <citation type="submission" date="2016-06" db="EMBL/GenBank/DDBJ databases">
        <title>The genome of a short-lived fish provides insights into sex chromosome evolution and the genetic control of aging.</title>
        <authorList>
            <person name="Reichwald K."/>
            <person name="Felder M."/>
            <person name="Petzold A."/>
            <person name="Koch P."/>
            <person name="Groth M."/>
            <person name="Platzer M."/>
        </authorList>
    </citation>
    <scope>NUCLEOTIDE SEQUENCE</scope>
    <source>
        <tissue evidence="12">Brain</tissue>
    </source>
</reference>
<dbReference type="SMART" id="SM00404">
    <property type="entry name" value="PTPc_motif"/>
    <property type="match status" value="1"/>
</dbReference>
<dbReference type="GO" id="GO:0005829">
    <property type="term" value="C:cytosol"/>
    <property type="evidence" value="ECO:0007669"/>
    <property type="project" value="TreeGrafter"/>
</dbReference>
<dbReference type="GO" id="GO:0007165">
    <property type="term" value="P:signal transduction"/>
    <property type="evidence" value="ECO:0007669"/>
    <property type="project" value="TreeGrafter"/>
</dbReference>
<evidence type="ECO:0000256" key="1">
    <source>
        <dbReference type="ARBA" id="ARBA00013064"/>
    </source>
</evidence>
<dbReference type="PROSITE" id="PS50055">
    <property type="entry name" value="TYR_PHOSPHATASE_PTP"/>
    <property type="match status" value="1"/>
</dbReference>
<evidence type="ECO:0000256" key="9">
    <source>
        <dbReference type="SAM" id="SignalP"/>
    </source>
</evidence>
<reference evidence="12" key="1">
    <citation type="submission" date="2016-05" db="EMBL/GenBank/DDBJ databases">
        <authorList>
            <person name="Lavstsen T."/>
            <person name="Jespersen J.S."/>
        </authorList>
    </citation>
    <scope>NUCLEOTIDE SEQUENCE</scope>
    <source>
        <tissue evidence="12">Brain</tissue>
    </source>
</reference>
<dbReference type="SMART" id="SM00194">
    <property type="entry name" value="PTPc"/>
    <property type="match status" value="1"/>
</dbReference>
<evidence type="ECO:0000256" key="2">
    <source>
        <dbReference type="ARBA" id="ARBA00022553"/>
    </source>
</evidence>
<evidence type="ECO:0000256" key="8">
    <source>
        <dbReference type="SAM" id="Phobius"/>
    </source>
</evidence>
<keyword evidence="8" id="KW-0812">Transmembrane</keyword>
<dbReference type="SUPFAM" id="SSF52799">
    <property type="entry name" value="(Phosphotyrosine protein) phosphatases II"/>
    <property type="match status" value="1"/>
</dbReference>
<evidence type="ECO:0000259" key="11">
    <source>
        <dbReference type="PROSITE" id="PS50056"/>
    </source>
</evidence>
<evidence type="ECO:0000256" key="5">
    <source>
        <dbReference type="PIRSR" id="PIRSR608356-50"/>
    </source>
</evidence>
<keyword evidence="3" id="KW-0378">Hydrolase</keyword>
<accession>A0A1A7Z4I7</accession>
<dbReference type="PRINTS" id="PR01778">
    <property type="entry name" value="KIMPTPASE"/>
</dbReference>
<dbReference type="InterPro" id="IPR000387">
    <property type="entry name" value="Tyr_Pase_dom"/>
</dbReference>
<feature type="active site" description="Phosphocysteine intermediate" evidence="5">
    <location>
        <position position="626"/>
    </location>
</feature>
<dbReference type="EC" id="3.1.3.48" evidence="1"/>
<feature type="compositionally biased region" description="Pro residues" evidence="7">
    <location>
        <begin position="264"/>
        <end position="279"/>
    </location>
</feature>
<dbReference type="EMBL" id="HADW01003993">
    <property type="protein sequence ID" value="SBP05393.1"/>
    <property type="molecule type" value="Transcribed_RNA"/>
</dbReference>